<reference evidence="4" key="1">
    <citation type="journal article" date="2020" name="Nature">
        <title>Giant virus diversity and host interactions through global metagenomics.</title>
        <authorList>
            <person name="Schulz F."/>
            <person name="Roux S."/>
            <person name="Paez-Espino D."/>
            <person name="Jungbluth S."/>
            <person name="Walsh D.A."/>
            <person name="Denef V.J."/>
            <person name="McMahon K.D."/>
            <person name="Konstantinidis K.T."/>
            <person name="Eloe-Fadrosh E.A."/>
            <person name="Kyrpides N.C."/>
            <person name="Woyke T."/>
        </authorList>
    </citation>
    <scope>NUCLEOTIDE SEQUENCE</scope>
    <source>
        <strain evidence="4">GVMAG-M-3300009149-34</strain>
    </source>
</reference>
<feature type="region of interest" description="Disordered" evidence="2">
    <location>
        <begin position="123"/>
        <end position="183"/>
    </location>
</feature>
<dbReference type="Gene3D" id="1.10.357.40">
    <property type="entry name" value="YbiA-like"/>
    <property type="match status" value="1"/>
</dbReference>
<accession>A0A6C0EMN1</accession>
<dbReference type="AlphaFoldDB" id="A0A6C0EMN1"/>
<dbReference type="Gene3D" id="3.90.70.80">
    <property type="match status" value="1"/>
</dbReference>
<feature type="compositionally biased region" description="Basic and acidic residues" evidence="2">
    <location>
        <begin position="139"/>
        <end position="168"/>
    </location>
</feature>
<dbReference type="InterPro" id="IPR037238">
    <property type="entry name" value="YbiA-like_sf"/>
</dbReference>
<dbReference type="Pfam" id="PF08719">
    <property type="entry name" value="NADAR"/>
    <property type="match status" value="1"/>
</dbReference>
<evidence type="ECO:0000256" key="1">
    <source>
        <dbReference type="SAM" id="Coils"/>
    </source>
</evidence>
<sequence length="717" mass="82560">MVLSQIDKSIEYPSAKFVDSEDLDYDAQLYQIELFPDLEVIIALGKVKYTFIDKNVLYIPVYLTNDGEVILQMGVYEFPSNIYTSLLDEDNDFDISLLENPLPLLYKFINESFIRKELGEKKTPVKPPAKIPTPPTEGEMEKEPVEDATKESPEDATKESPEPKKSPSDDFTELSEDSRVPNKETIIQELFAEDDDERPIISDDVVAGEDDQETKFKEHSGHNWVEKFMKNENYGIVDNEGGGDCLFATIRDAYSGTGKSATVEDLRTIASNAATEEVFRNFKEQYDMYHTEVKTLSTELAQLQTTNMELKKQYSQTKDRDEKKNLVDKSKPIIDKFKQTKKEKKAASELLHEYRWMRGIDTLDKLKKKMRTCRFWAESWTIQTLEMILNVKLIILSSYNYEHRDYDNVLSCGDMAPDSMEKKGAFKPKYYIILDHTGNHYKLITYKQKQIFEFNDIPVKIKKLIVDKCMESKGKNMYNYIPKFKLLQMSMKDPHTSSLSPGDDAGPEDQGDPLKEQEDEGSDLSKKPVFDETTVFQFYSKSADKQLPGKGAGETIEPRNIKNFANLASMPGWRKVLSNFYMGPFKLDNRTWNSVEHYYHANKFKKGHPEFYQQFTVESGTDISKDPAFAKAAGGKTGKYKKKDWKRPKEIVIDEDFFSSGRNQQVMEAGQRAKYSQNEVAKDVLLATKDAKLQHHVRGQPPIVFYDSMKIREELKN</sequence>
<evidence type="ECO:0000313" key="4">
    <source>
        <dbReference type="EMBL" id="QHT30308.1"/>
    </source>
</evidence>
<protein>
    <recommendedName>
        <fullName evidence="3">NADAR domain-containing protein</fullName>
    </recommendedName>
</protein>
<dbReference type="InterPro" id="IPR012816">
    <property type="entry name" value="NADAR"/>
</dbReference>
<evidence type="ECO:0000256" key="2">
    <source>
        <dbReference type="SAM" id="MobiDB-lite"/>
    </source>
</evidence>
<dbReference type="EMBL" id="MN738895">
    <property type="protein sequence ID" value="QHT30308.1"/>
    <property type="molecule type" value="Genomic_DNA"/>
</dbReference>
<feature type="coiled-coil region" evidence="1">
    <location>
        <begin position="293"/>
        <end position="320"/>
    </location>
</feature>
<keyword evidence="1" id="KW-0175">Coiled coil</keyword>
<feature type="domain" description="NADAR" evidence="3">
    <location>
        <begin position="575"/>
        <end position="694"/>
    </location>
</feature>
<feature type="compositionally biased region" description="Pro residues" evidence="2">
    <location>
        <begin position="125"/>
        <end position="135"/>
    </location>
</feature>
<feature type="compositionally biased region" description="Acidic residues" evidence="2">
    <location>
        <begin position="505"/>
        <end position="522"/>
    </location>
</feature>
<feature type="region of interest" description="Disordered" evidence="2">
    <location>
        <begin position="493"/>
        <end position="526"/>
    </location>
</feature>
<organism evidence="4">
    <name type="scientific">viral metagenome</name>
    <dbReference type="NCBI Taxonomy" id="1070528"/>
    <lineage>
        <taxon>unclassified sequences</taxon>
        <taxon>metagenomes</taxon>
        <taxon>organismal metagenomes</taxon>
    </lineage>
</organism>
<proteinExistence type="predicted"/>
<dbReference type="SUPFAM" id="SSF143990">
    <property type="entry name" value="YbiA-like"/>
    <property type="match status" value="1"/>
</dbReference>
<dbReference type="CDD" id="cd15457">
    <property type="entry name" value="NADAR"/>
    <property type="match status" value="1"/>
</dbReference>
<name>A0A6C0EMN1_9ZZZZ</name>
<evidence type="ECO:0000259" key="3">
    <source>
        <dbReference type="Pfam" id="PF08719"/>
    </source>
</evidence>